<proteinExistence type="predicted"/>
<evidence type="ECO:0000313" key="1">
    <source>
        <dbReference type="EMBL" id="CAG8542530.1"/>
    </source>
</evidence>
<reference evidence="1" key="1">
    <citation type="submission" date="2021-06" db="EMBL/GenBank/DDBJ databases">
        <authorList>
            <person name="Kallberg Y."/>
            <person name="Tangrot J."/>
            <person name="Rosling A."/>
        </authorList>
    </citation>
    <scope>NUCLEOTIDE SEQUENCE</scope>
    <source>
        <strain evidence="1">IL203A</strain>
    </source>
</reference>
<keyword evidence="2" id="KW-1185">Reference proteome</keyword>
<sequence>MKPRPSISFLVLFIAVIFSIIVFVPLIEGKTVWIQNKLVVGTIAEAVAFDEDIEYDRQQSVAHHGFSLTVPDNSTQFWVVFSVVGTIEDEKKRGPFDNTQDICWHFHGSLDAWTVNPCS</sequence>
<dbReference type="EMBL" id="CAJVPU010005072">
    <property type="protein sequence ID" value="CAG8542530.1"/>
    <property type="molecule type" value="Genomic_DNA"/>
</dbReference>
<comment type="caution">
    <text evidence="1">The sequence shown here is derived from an EMBL/GenBank/DDBJ whole genome shotgun (WGS) entry which is preliminary data.</text>
</comment>
<evidence type="ECO:0000313" key="2">
    <source>
        <dbReference type="Proteomes" id="UP000789702"/>
    </source>
</evidence>
<dbReference type="Proteomes" id="UP000789702">
    <property type="component" value="Unassembled WGS sequence"/>
</dbReference>
<protein>
    <submittedName>
        <fullName evidence="1">13635_t:CDS:1</fullName>
    </submittedName>
</protein>
<name>A0ACA9LV98_9GLOM</name>
<organism evidence="1 2">
    <name type="scientific">Dentiscutata heterogama</name>
    <dbReference type="NCBI Taxonomy" id="1316150"/>
    <lineage>
        <taxon>Eukaryota</taxon>
        <taxon>Fungi</taxon>
        <taxon>Fungi incertae sedis</taxon>
        <taxon>Mucoromycota</taxon>
        <taxon>Glomeromycotina</taxon>
        <taxon>Glomeromycetes</taxon>
        <taxon>Diversisporales</taxon>
        <taxon>Gigasporaceae</taxon>
        <taxon>Dentiscutata</taxon>
    </lineage>
</organism>
<gene>
    <name evidence="1" type="ORF">DHETER_LOCUS4866</name>
</gene>
<accession>A0ACA9LV98</accession>